<dbReference type="Proteomes" id="UP000799437">
    <property type="component" value="Unassembled WGS sequence"/>
</dbReference>
<name>A0A6A6WJ74_9PEZI</name>
<dbReference type="AlphaFoldDB" id="A0A6A6WJ74"/>
<dbReference type="GeneID" id="54480813"/>
<keyword evidence="2" id="KW-1185">Reference proteome</keyword>
<accession>A0A6A6WJ74</accession>
<proteinExistence type="predicted"/>
<reference evidence="1" key="1">
    <citation type="journal article" date="2020" name="Stud. Mycol.">
        <title>101 Dothideomycetes genomes: a test case for predicting lifestyles and emergence of pathogens.</title>
        <authorList>
            <person name="Haridas S."/>
            <person name="Albert R."/>
            <person name="Binder M."/>
            <person name="Bloem J."/>
            <person name="Labutti K."/>
            <person name="Salamov A."/>
            <person name="Andreopoulos B."/>
            <person name="Baker S."/>
            <person name="Barry K."/>
            <person name="Bills G."/>
            <person name="Bluhm B."/>
            <person name="Cannon C."/>
            <person name="Castanera R."/>
            <person name="Culley D."/>
            <person name="Daum C."/>
            <person name="Ezra D."/>
            <person name="Gonzalez J."/>
            <person name="Henrissat B."/>
            <person name="Kuo A."/>
            <person name="Liang C."/>
            <person name="Lipzen A."/>
            <person name="Lutzoni F."/>
            <person name="Magnuson J."/>
            <person name="Mondo S."/>
            <person name="Nolan M."/>
            <person name="Ohm R."/>
            <person name="Pangilinan J."/>
            <person name="Park H.-J."/>
            <person name="Ramirez L."/>
            <person name="Alfaro M."/>
            <person name="Sun H."/>
            <person name="Tritt A."/>
            <person name="Yoshinaga Y."/>
            <person name="Zwiers L.-H."/>
            <person name="Turgeon B."/>
            <person name="Goodwin S."/>
            <person name="Spatafora J."/>
            <person name="Crous P."/>
            <person name="Grigoriev I."/>
        </authorList>
    </citation>
    <scope>NUCLEOTIDE SEQUENCE</scope>
    <source>
        <strain evidence="1">CBS 121739</strain>
    </source>
</reference>
<evidence type="ECO:0000313" key="1">
    <source>
        <dbReference type="EMBL" id="KAF2762255.1"/>
    </source>
</evidence>
<dbReference type="EMBL" id="ML996566">
    <property type="protein sequence ID" value="KAF2762255.1"/>
    <property type="molecule type" value="Genomic_DNA"/>
</dbReference>
<protein>
    <submittedName>
        <fullName evidence="1">Uncharacterized protein</fullName>
    </submittedName>
</protein>
<organism evidence="1 2">
    <name type="scientific">Pseudovirgaria hyperparasitica</name>
    <dbReference type="NCBI Taxonomy" id="470096"/>
    <lineage>
        <taxon>Eukaryota</taxon>
        <taxon>Fungi</taxon>
        <taxon>Dikarya</taxon>
        <taxon>Ascomycota</taxon>
        <taxon>Pezizomycotina</taxon>
        <taxon>Dothideomycetes</taxon>
        <taxon>Dothideomycetes incertae sedis</taxon>
        <taxon>Acrospermales</taxon>
        <taxon>Acrospermaceae</taxon>
        <taxon>Pseudovirgaria</taxon>
    </lineage>
</organism>
<evidence type="ECO:0000313" key="2">
    <source>
        <dbReference type="Proteomes" id="UP000799437"/>
    </source>
</evidence>
<sequence>MGVICGCLHGVRAVVSLSPGIFSSEYRENHHPQHHYTNGGAAFETIDLRNRCGSSTLRRTDQAWIHDVLGSKPRHGASNIVAMELNDRATLKRSGSSRSDCMGVNTWITTGSRDSQLPKTGIELTTEVMTEYGCGPSMTSRSLSLKARNSADELIVSSSRESR</sequence>
<gene>
    <name evidence="1" type="ORF">EJ05DRAFT_202482</name>
</gene>
<dbReference type="RefSeq" id="XP_033604706.1">
    <property type="nucleotide sequence ID" value="XM_033739759.1"/>
</dbReference>